<dbReference type="Pfam" id="PF04422">
    <property type="entry name" value="FrhB_FdhB_N"/>
    <property type="match status" value="1"/>
</dbReference>
<dbReference type="GeneID" id="83456577"/>
<evidence type="ECO:0000313" key="4">
    <source>
        <dbReference type="Proteomes" id="UP000831692"/>
    </source>
</evidence>
<dbReference type="PANTHER" id="PTHR31332:SF0">
    <property type="entry name" value="7-HYDROXYMETHYL CHLOROPHYLL A REDUCTASE, CHLOROPLASTIC"/>
    <property type="match status" value="1"/>
</dbReference>
<dbReference type="RefSeq" id="WP_244352499.1">
    <property type="nucleotide sequence ID" value="NZ_AP025635.1"/>
</dbReference>
<feature type="domain" description="Coenzyme F420 hydrogenase/dehydrogenase beta subunit N-terminal" evidence="1">
    <location>
        <begin position="98"/>
        <end position="174"/>
    </location>
</feature>
<feature type="domain" description="Coenzyme F420 hydrogenase/dehydrogenase beta subunit C-terminal" evidence="2">
    <location>
        <begin position="183"/>
        <end position="351"/>
    </location>
</feature>
<gene>
    <name evidence="3" type="ORF">ENLAB_05790</name>
</gene>
<dbReference type="InterPro" id="IPR045220">
    <property type="entry name" value="FRHB/FDHB/HCAR-like"/>
</dbReference>
<protein>
    <submittedName>
        <fullName evidence="3">Coenzyme F420 hydrogenase</fullName>
    </submittedName>
</protein>
<organism evidence="3 4">
    <name type="scientific">Enterococcus innesii</name>
    <dbReference type="NCBI Taxonomy" id="2839759"/>
    <lineage>
        <taxon>Bacteria</taxon>
        <taxon>Bacillati</taxon>
        <taxon>Bacillota</taxon>
        <taxon>Bacilli</taxon>
        <taxon>Lactobacillales</taxon>
        <taxon>Enterococcaceae</taxon>
        <taxon>Enterococcus</taxon>
    </lineage>
</organism>
<evidence type="ECO:0000313" key="3">
    <source>
        <dbReference type="EMBL" id="BDG67015.1"/>
    </source>
</evidence>
<dbReference type="EMBL" id="AP025635">
    <property type="protein sequence ID" value="BDG67015.1"/>
    <property type="molecule type" value="Genomic_DNA"/>
</dbReference>
<name>A0ABN6NLA2_9ENTE</name>
<dbReference type="InterPro" id="IPR007516">
    <property type="entry name" value="Co_F420_Hydgase/DH_bsu_N"/>
</dbReference>
<dbReference type="InterPro" id="IPR007525">
    <property type="entry name" value="FrhB_FdhB_C"/>
</dbReference>
<dbReference type="Pfam" id="PF04432">
    <property type="entry name" value="FrhB_FdhB_C"/>
    <property type="match status" value="1"/>
</dbReference>
<accession>A0ABN6NLA2</accession>
<reference evidence="3 4" key="1">
    <citation type="submission" date="2022-03" db="EMBL/GenBank/DDBJ databases">
        <title>Complete genome sequence of Enterococcus innesii DB-1.</title>
        <authorList>
            <person name="Fukuda D."/>
            <person name="Nolasco-Hipolito C."/>
        </authorList>
    </citation>
    <scope>NUCLEOTIDE SEQUENCE [LARGE SCALE GENOMIC DNA]</scope>
    <source>
        <strain evidence="3 4">DB-1</strain>
    </source>
</reference>
<proteinExistence type="predicted"/>
<dbReference type="PANTHER" id="PTHR31332">
    <property type="entry name" value="7-HYDROXYMETHYL CHLOROPHYLL A REDUCTASE, CHLOROPLASTIC"/>
    <property type="match status" value="1"/>
</dbReference>
<evidence type="ECO:0000259" key="2">
    <source>
        <dbReference type="Pfam" id="PF04432"/>
    </source>
</evidence>
<evidence type="ECO:0000259" key="1">
    <source>
        <dbReference type="Pfam" id="PF04422"/>
    </source>
</evidence>
<keyword evidence="4" id="KW-1185">Reference proteome</keyword>
<dbReference type="Proteomes" id="UP000831692">
    <property type="component" value="Chromosome"/>
</dbReference>
<sequence length="465" mass="54110">MTDIESLFTRKEFQSFDFGTGIWPIVNNNIEIKLNDDGVYENILKKEIHNFSSEELINLQETSCVFSNKNESEVAEKLFSKFPNIKHNKRIGYYLNLFAGHVIEGDFRKNASSGGFGTWIFKELFEKDYIDAVIHVKEDPTKEKLFKYDISYNLEEIQAGSKTKYYPVEMSEVLNVVKDKPGRYAVIGVPSFITELRLLCEKEPVFKERINFFIGLVCGHQKSAYFSDFLAWQCGIEPNQLEHIDYRKKNANLPATSYDIEVSGMVDGAIKTITKNTRDLYGYDWGQGFFKVRASDYTDDVMNETADLTLGDAWLQDYANDSLGNNILIVRNPLIGALIKEASLDKRIKVDIIGEDKVISSQSGHFKHTQDELNYRLAKLEKKGTFVPRKRWGQKKQPNFVRKRVQDLRELISVNSAIYFKKAIEKNDYKYFIKRMNSLVFMYNVLYLDQRIKRKLRKVKRYIKI</sequence>